<evidence type="ECO:0000313" key="3">
    <source>
        <dbReference type="EMBL" id="CAF3898897.1"/>
    </source>
</evidence>
<evidence type="ECO:0000313" key="4">
    <source>
        <dbReference type="EMBL" id="CAF4093869.1"/>
    </source>
</evidence>
<dbReference type="Proteomes" id="UP000682733">
    <property type="component" value="Unassembled WGS sequence"/>
</dbReference>
<gene>
    <name evidence="2" type="ORF">GPM918_LOCUS27953</name>
    <name evidence="1" type="ORF">OVA965_LOCUS20279</name>
    <name evidence="4" type="ORF">SRO942_LOCUS28381</name>
    <name evidence="3" type="ORF">TMI583_LOCUS20610</name>
</gene>
<proteinExistence type="predicted"/>
<organism evidence="2 5">
    <name type="scientific">Didymodactylos carnosus</name>
    <dbReference type="NCBI Taxonomy" id="1234261"/>
    <lineage>
        <taxon>Eukaryota</taxon>
        <taxon>Metazoa</taxon>
        <taxon>Spiralia</taxon>
        <taxon>Gnathifera</taxon>
        <taxon>Rotifera</taxon>
        <taxon>Eurotatoria</taxon>
        <taxon>Bdelloidea</taxon>
        <taxon>Philodinida</taxon>
        <taxon>Philodinidae</taxon>
        <taxon>Didymodactylos</taxon>
    </lineage>
</organism>
<accession>A0A815D687</accession>
<evidence type="ECO:0000313" key="5">
    <source>
        <dbReference type="Proteomes" id="UP000663829"/>
    </source>
</evidence>
<dbReference type="EMBL" id="CAJOBA010018250">
    <property type="protein sequence ID" value="CAF3898897.1"/>
    <property type="molecule type" value="Genomic_DNA"/>
</dbReference>
<dbReference type="Proteomes" id="UP000663829">
    <property type="component" value="Unassembled WGS sequence"/>
</dbReference>
<dbReference type="Proteomes" id="UP000681722">
    <property type="component" value="Unassembled WGS sequence"/>
</dbReference>
<protein>
    <submittedName>
        <fullName evidence="2">Uncharacterized protein</fullName>
    </submittedName>
</protein>
<evidence type="ECO:0000313" key="2">
    <source>
        <dbReference type="EMBL" id="CAF1289357.1"/>
    </source>
</evidence>
<sequence length="383" mass="44080">MGRTCSPRDSQQESRHVTYDQLFPILYQELIDIYKSPQTPSSSNSLFGIELTFTNDTLIELARSENETDYKTYSTNLLNEWIEQVRLQYPFVHIGEFEKDSYGYVKVTLTLSSCDVILYLHSDDWVFEVGSSPMTSLALSKNLSTIQQILFDTAVIIGLKPHDRIGGGHIHLDKQTNFGNDSILFRNFLVDLMNRPELFLGGLALDLLNAPPLAILSKEQQEIFGEIIDEFDKSQLTIDALCEVINRRVYYKSYISSTASEMNSYNQHQSKYHAINLLHEQTIEIRGIHPQQSAQQLLCLMKLWEGRIEKLKHINKLILFEQKNLTDQVSWTVDRNIETYQVNIDPNIIEQCLADYIKDAGLQECYSTSDFRTSELSQRLINA</sequence>
<dbReference type="EMBL" id="CAJNOQ010011977">
    <property type="protein sequence ID" value="CAF1289357.1"/>
    <property type="molecule type" value="Genomic_DNA"/>
</dbReference>
<dbReference type="EMBL" id="CAJOBC010031868">
    <property type="protein sequence ID" value="CAF4093869.1"/>
    <property type="molecule type" value="Genomic_DNA"/>
</dbReference>
<reference evidence="2" key="1">
    <citation type="submission" date="2021-02" db="EMBL/GenBank/DDBJ databases">
        <authorList>
            <person name="Nowell W R."/>
        </authorList>
    </citation>
    <scope>NUCLEOTIDE SEQUENCE</scope>
</reference>
<dbReference type="Proteomes" id="UP000677228">
    <property type="component" value="Unassembled WGS sequence"/>
</dbReference>
<name>A0A815D687_9BILA</name>
<comment type="caution">
    <text evidence="2">The sequence shown here is derived from an EMBL/GenBank/DDBJ whole genome shotgun (WGS) entry which is preliminary data.</text>
</comment>
<dbReference type="EMBL" id="CAJNOK010010727">
    <property type="protein sequence ID" value="CAF1123138.1"/>
    <property type="molecule type" value="Genomic_DNA"/>
</dbReference>
<keyword evidence="5" id="KW-1185">Reference proteome</keyword>
<evidence type="ECO:0000313" key="1">
    <source>
        <dbReference type="EMBL" id="CAF1123138.1"/>
    </source>
</evidence>
<dbReference type="AlphaFoldDB" id="A0A815D687"/>